<proteinExistence type="predicted"/>
<sequence>MAFKKLLSGFIVVYLKYTISLKGYSINNLVQASAQTFSAYLWQVLRTIWYEFYVSGYAPKNGSQQISLLTFPVNNW</sequence>
<accession>A0A512ATK3</accession>
<protein>
    <submittedName>
        <fullName evidence="1">Uncharacterized protein</fullName>
    </submittedName>
</protein>
<dbReference type="Proteomes" id="UP000321532">
    <property type="component" value="Unassembled WGS sequence"/>
</dbReference>
<evidence type="ECO:0000313" key="2">
    <source>
        <dbReference type="Proteomes" id="UP000321532"/>
    </source>
</evidence>
<keyword evidence="2" id="KW-1185">Reference proteome</keyword>
<comment type="caution">
    <text evidence="1">The sequence shown here is derived from an EMBL/GenBank/DDBJ whole genome shotgun (WGS) entry which is preliminary data.</text>
</comment>
<name>A0A512ATK3_9BACT</name>
<dbReference type="EMBL" id="BJYS01000003">
    <property type="protein sequence ID" value="GEO03036.1"/>
    <property type="molecule type" value="Genomic_DNA"/>
</dbReference>
<dbReference type="AlphaFoldDB" id="A0A512ATK3"/>
<gene>
    <name evidence="1" type="ORF">AAE02nite_07000</name>
</gene>
<reference evidence="1 2" key="1">
    <citation type="submission" date="2019-07" db="EMBL/GenBank/DDBJ databases">
        <title>Whole genome shotgun sequence of Adhaeribacter aerolatus NBRC 106133.</title>
        <authorList>
            <person name="Hosoyama A."/>
            <person name="Uohara A."/>
            <person name="Ohji S."/>
            <person name="Ichikawa N."/>
        </authorList>
    </citation>
    <scope>NUCLEOTIDE SEQUENCE [LARGE SCALE GENOMIC DNA]</scope>
    <source>
        <strain evidence="1 2">NBRC 106133</strain>
    </source>
</reference>
<organism evidence="1 2">
    <name type="scientific">Adhaeribacter aerolatus</name>
    <dbReference type="NCBI Taxonomy" id="670289"/>
    <lineage>
        <taxon>Bacteria</taxon>
        <taxon>Pseudomonadati</taxon>
        <taxon>Bacteroidota</taxon>
        <taxon>Cytophagia</taxon>
        <taxon>Cytophagales</taxon>
        <taxon>Hymenobacteraceae</taxon>
        <taxon>Adhaeribacter</taxon>
    </lineage>
</organism>
<evidence type="ECO:0000313" key="1">
    <source>
        <dbReference type="EMBL" id="GEO03036.1"/>
    </source>
</evidence>